<dbReference type="Gene3D" id="3.10.20.10">
    <property type="match status" value="1"/>
</dbReference>
<dbReference type="InterPro" id="IPR016193">
    <property type="entry name" value="Cytidine_deaminase-like"/>
</dbReference>
<evidence type="ECO:0000256" key="2">
    <source>
        <dbReference type="ARBA" id="ARBA00023150"/>
    </source>
</evidence>
<dbReference type="Pfam" id="PF02634">
    <property type="entry name" value="FdhD-NarQ"/>
    <property type="match status" value="1"/>
</dbReference>
<dbReference type="AlphaFoldDB" id="A0A564ZLB3"/>
<sequence length="261" mass="28710">MATHRIVRYRGGSFETVEIPVVREQPLTIFVNGYELATLLCTPVKLDCLVLGFLSFEGIIQGLDEMTSLEVFPEEGVADVRLTKAFTPPRRRILTSGCTGGITFGMPMEGLKAFSDEATLHSDQPFDLMKQLYAEAYLYRESRGIHAAALSDGRRLLLVAEDVGRHNALDKIHGEALLQGIPTAGNILLSTGRISSEMLRKGAHMRTPFIISRTSPTGLAIMAAKRFGITVIGYCRGEGFNVYSHPERLLPQRAALLATHH</sequence>
<dbReference type="Gene3D" id="3.40.140.10">
    <property type="entry name" value="Cytidine Deaminase, domain 2"/>
    <property type="match status" value="1"/>
</dbReference>
<dbReference type="EMBL" id="CABIKM010000044">
    <property type="protein sequence ID" value="VUZ86121.1"/>
    <property type="molecule type" value="Genomic_DNA"/>
</dbReference>
<dbReference type="PIRSF" id="PIRSF015626">
    <property type="entry name" value="FdhD"/>
    <property type="match status" value="1"/>
</dbReference>
<organism evidence="4 5">
    <name type="scientific">Candidatus Methylomirabilis lanthanidiphila</name>
    <dbReference type="NCBI Taxonomy" id="2211376"/>
    <lineage>
        <taxon>Bacteria</taxon>
        <taxon>Candidatus Methylomirabilota</taxon>
        <taxon>Candidatus Methylomirabilia</taxon>
        <taxon>Candidatus Methylomirabilales</taxon>
        <taxon>Candidatus Methylomirabilaceae</taxon>
        <taxon>Candidatus Methylomirabilis</taxon>
    </lineage>
</organism>
<proteinExistence type="inferred from homology"/>
<comment type="similarity">
    <text evidence="3">Belongs to the FdhD family.</text>
</comment>
<evidence type="ECO:0000313" key="5">
    <source>
        <dbReference type="Proteomes" id="UP000334340"/>
    </source>
</evidence>
<keyword evidence="2 3" id="KW-0501">Molybdenum cofactor biosynthesis</keyword>
<dbReference type="GO" id="GO:0006777">
    <property type="term" value="P:Mo-molybdopterin cofactor biosynthetic process"/>
    <property type="evidence" value="ECO:0007669"/>
    <property type="project" value="UniProtKB-UniRule"/>
</dbReference>
<feature type="active site" description="Cysteine persulfide intermediate" evidence="3">
    <location>
        <position position="98"/>
    </location>
</feature>
<comment type="subcellular location">
    <subcellularLocation>
        <location evidence="3">Cytoplasm</location>
    </subcellularLocation>
</comment>
<comment type="caution">
    <text evidence="3">Lacks conserved residue(s) required for the propagation of feature annotation.</text>
</comment>
<dbReference type="GO" id="GO:0016783">
    <property type="term" value="F:sulfurtransferase activity"/>
    <property type="evidence" value="ECO:0007669"/>
    <property type="project" value="InterPro"/>
</dbReference>
<dbReference type="SUPFAM" id="SSF53927">
    <property type="entry name" value="Cytidine deaminase-like"/>
    <property type="match status" value="1"/>
</dbReference>
<dbReference type="HAMAP" id="MF_00187">
    <property type="entry name" value="FdhD"/>
    <property type="match status" value="1"/>
</dbReference>
<evidence type="ECO:0000313" key="4">
    <source>
        <dbReference type="EMBL" id="VUZ86121.1"/>
    </source>
</evidence>
<dbReference type="GO" id="GO:0097163">
    <property type="term" value="F:sulfur carrier activity"/>
    <property type="evidence" value="ECO:0007669"/>
    <property type="project" value="UniProtKB-UniRule"/>
</dbReference>
<protein>
    <recommendedName>
        <fullName evidence="3">Sulfur carrier protein FdhD</fullName>
    </recommendedName>
</protein>
<dbReference type="NCBIfam" id="TIGR00129">
    <property type="entry name" value="fdhD_narQ"/>
    <property type="match status" value="1"/>
</dbReference>
<evidence type="ECO:0000256" key="1">
    <source>
        <dbReference type="ARBA" id="ARBA00022490"/>
    </source>
</evidence>
<dbReference type="PANTHER" id="PTHR30592:SF1">
    <property type="entry name" value="SULFUR CARRIER PROTEIN FDHD"/>
    <property type="match status" value="1"/>
</dbReference>
<keyword evidence="1 3" id="KW-0963">Cytoplasm</keyword>
<keyword evidence="5" id="KW-1185">Reference proteome</keyword>
<reference evidence="4 5" key="1">
    <citation type="submission" date="2019-07" db="EMBL/GenBank/DDBJ databases">
        <authorList>
            <person name="Cremers G."/>
        </authorList>
    </citation>
    <scope>NUCLEOTIDE SEQUENCE [LARGE SCALE GENOMIC DNA]</scope>
</reference>
<name>A0A564ZLB3_9BACT</name>
<evidence type="ECO:0000256" key="3">
    <source>
        <dbReference type="HAMAP-Rule" id="MF_00187"/>
    </source>
</evidence>
<dbReference type="PANTHER" id="PTHR30592">
    <property type="entry name" value="FORMATE DEHYDROGENASE"/>
    <property type="match status" value="1"/>
</dbReference>
<dbReference type="Proteomes" id="UP000334340">
    <property type="component" value="Unassembled WGS sequence"/>
</dbReference>
<dbReference type="GO" id="GO:0005737">
    <property type="term" value="C:cytoplasm"/>
    <property type="evidence" value="ECO:0007669"/>
    <property type="project" value="UniProtKB-SubCell"/>
</dbReference>
<dbReference type="InterPro" id="IPR003786">
    <property type="entry name" value="FdhD"/>
</dbReference>
<comment type="function">
    <text evidence="3">Required for formate dehydrogenase (FDH) activity. Acts as a sulfur carrier protein that transfers sulfur from IscS to the molybdenum cofactor prior to its insertion into FDH.</text>
</comment>
<accession>A0A564ZLB3</accession>
<gene>
    <name evidence="3 4" type="primary">fdhD</name>
    <name evidence="4" type="ORF">MELA_02517</name>
</gene>